<protein>
    <submittedName>
        <fullName evidence="1">Uncharacterized protein</fullName>
    </submittedName>
</protein>
<keyword evidence="2" id="KW-1185">Reference proteome</keyword>
<gene>
    <name evidence="1" type="ORF">MENTE1834_LOCUS42179</name>
</gene>
<reference evidence="1" key="1">
    <citation type="submission" date="2023-11" db="EMBL/GenBank/DDBJ databases">
        <authorList>
            <person name="Poullet M."/>
        </authorList>
    </citation>
    <scope>NUCLEOTIDE SEQUENCE</scope>
    <source>
        <strain evidence="1">E1834</strain>
    </source>
</reference>
<dbReference type="EMBL" id="CAVMJV010000109">
    <property type="protein sequence ID" value="CAK5100963.1"/>
    <property type="molecule type" value="Genomic_DNA"/>
</dbReference>
<evidence type="ECO:0000313" key="1">
    <source>
        <dbReference type="EMBL" id="CAK5100963.1"/>
    </source>
</evidence>
<accession>A0ACB1AVI6</accession>
<name>A0ACB1AVI6_MELEN</name>
<sequence>MTFFSTNVFLILLSHLFDLPLSLNFLNLSYIDSLFSPDLLPSFNYHKYLSC</sequence>
<proteinExistence type="predicted"/>
<organism evidence="1 2">
    <name type="scientific">Meloidogyne enterolobii</name>
    <name type="common">Root-knot nematode worm</name>
    <name type="synonym">Meloidogyne mayaguensis</name>
    <dbReference type="NCBI Taxonomy" id="390850"/>
    <lineage>
        <taxon>Eukaryota</taxon>
        <taxon>Metazoa</taxon>
        <taxon>Ecdysozoa</taxon>
        <taxon>Nematoda</taxon>
        <taxon>Chromadorea</taxon>
        <taxon>Rhabditida</taxon>
        <taxon>Tylenchina</taxon>
        <taxon>Tylenchomorpha</taxon>
        <taxon>Tylenchoidea</taxon>
        <taxon>Meloidogynidae</taxon>
        <taxon>Meloidogyninae</taxon>
        <taxon>Meloidogyne</taxon>
    </lineage>
</organism>
<comment type="caution">
    <text evidence="1">The sequence shown here is derived from an EMBL/GenBank/DDBJ whole genome shotgun (WGS) entry which is preliminary data.</text>
</comment>
<dbReference type="Proteomes" id="UP001497535">
    <property type="component" value="Unassembled WGS sequence"/>
</dbReference>
<evidence type="ECO:0000313" key="2">
    <source>
        <dbReference type="Proteomes" id="UP001497535"/>
    </source>
</evidence>